<feature type="transmembrane region" description="Helical" evidence="14">
    <location>
        <begin position="484"/>
        <end position="502"/>
    </location>
</feature>
<keyword evidence="5" id="KW-0597">Phosphoprotein</keyword>
<dbReference type="KEGG" id="sfy:GFH48_18215"/>
<dbReference type="PANTHER" id="PTHR45569:SF1">
    <property type="entry name" value="SENSOR PROTEIN KDPD"/>
    <property type="match status" value="1"/>
</dbReference>
<dbReference type="RefSeq" id="WP_153289230.1">
    <property type="nucleotide sequence ID" value="NZ_CP045643.1"/>
</dbReference>
<feature type="transmembrane region" description="Helical" evidence="14">
    <location>
        <begin position="405"/>
        <end position="424"/>
    </location>
</feature>
<dbReference type="Pfam" id="PF02702">
    <property type="entry name" value="KdpD"/>
    <property type="match status" value="1"/>
</dbReference>
<feature type="transmembrane region" description="Helical" evidence="14">
    <location>
        <begin position="436"/>
        <end position="464"/>
    </location>
</feature>
<evidence type="ECO:0000256" key="6">
    <source>
        <dbReference type="ARBA" id="ARBA00022679"/>
    </source>
</evidence>
<dbReference type="EC" id="2.7.13.3" evidence="4"/>
<dbReference type="SUPFAM" id="SSF52402">
    <property type="entry name" value="Adenine nucleotide alpha hydrolases-like"/>
    <property type="match status" value="1"/>
</dbReference>
<dbReference type="InterPro" id="IPR005467">
    <property type="entry name" value="His_kinase_dom"/>
</dbReference>
<keyword evidence="9" id="KW-0418">Kinase</keyword>
<evidence type="ECO:0000256" key="7">
    <source>
        <dbReference type="ARBA" id="ARBA00022692"/>
    </source>
</evidence>
<evidence type="ECO:0000256" key="11">
    <source>
        <dbReference type="ARBA" id="ARBA00022989"/>
    </source>
</evidence>
<dbReference type="InterPro" id="IPR004358">
    <property type="entry name" value="Sig_transdc_His_kin-like_C"/>
</dbReference>
<dbReference type="InterPro" id="IPR027417">
    <property type="entry name" value="P-loop_NTPase"/>
</dbReference>
<gene>
    <name evidence="16" type="ORF">GFH48_18215</name>
</gene>
<dbReference type="Pfam" id="PF02518">
    <property type="entry name" value="HATPase_c"/>
    <property type="match status" value="1"/>
</dbReference>
<dbReference type="InterPro" id="IPR052023">
    <property type="entry name" value="Histidine_kinase_KdpD"/>
</dbReference>
<evidence type="ECO:0000313" key="16">
    <source>
        <dbReference type="EMBL" id="QFZ74946.1"/>
    </source>
</evidence>
<feature type="domain" description="Histidine kinase" evidence="15">
    <location>
        <begin position="633"/>
        <end position="842"/>
    </location>
</feature>
<dbReference type="Gene3D" id="1.10.287.130">
    <property type="match status" value="1"/>
</dbReference>
<evidence type="ECO:0000256" key="14">
    <source>
        <dbReference type="SAM" id="Phobius"/>
    </source>
</evidence>
<sequence>MNDARPTREVRPGRLKVYLGAAPGVGKTYRMLDEGHRRAARGADVVVGVARCHGRPHTEAMLEGLEPVAPVRCRHRGEEREEMDLAAVLARRPQVVIVDDFAHANVPGGGRNPNRRQDIEELLAAGIDVITALDIQHLESLGDVVERITRVPQRETVPDEAVRRADRIELVDMDPRDLRRRMAHGTIYAPERIDAALADHFRPANLTALRRLALLWMADRVDEALRSYRPERAGDGGREPRERVVVALTGGGEGDTLIRRAARIAGLPHAPDALGPVGAGAAPRAGSDLLAVHVTRSDTLAAGASHASLARQRRLVENLGGSYHSVVGDDVATALVDFARAENATQLVLGTSRRGRVERFVTGRGTGETVVGLCADIDVHMVTHERAGRGTLLPSRRRTLPTARLVAGPVAGLVLPVLLTLLLAQVRGTVNLTSEALLFLLTVVGVACIGGVASAVIASVTASLLLNYWFIPPVGSFTLADPNAVLAVGVFTVVAATVAAVVDRSLRLSRRAARATAEAETMSSLAGTIVRGGETIPALLERTRETFGTDSAELVDRPPPPGTDTGAVVVVPAGPGSHLVLRGRPLASSERRVLAAFAAHVGSAVERARLAEAAAEVEPVRAADRMRTALLRAVGHDLRTPLAAGWAAVASLRSRDVEFSAADRDELLATADESMAKLNRLVENLLDLSRLQAGVLCLNLRATALEEVLPAALADVPGVEVGDLERLPAVLADPPLLERVIANLAGNAARHTSEGRPVLLTASAHAGRVEVRIVDRGPGIPPSDRDRVFEPFQRLGDTDNSTGLGLGLALSRGLTEAMNGTLVPEDTPGGGLTMVLSLPCARDAENDVPATPLP</sequence>
<dbReference type="Gene3D" id="1.20.120.620">
    <property type="entry name" value="Backbone structure of the membrane domain of e. Coli histidine kinase receptor kdpd"/>
    <property type="match status" value="1"/>
</dbReference>
<evidence type="ECO:0000256" key="1">
    <source>
        <dbReference type="ARBA" id="ARBA00000085"/>
    </source>
</evidence>
<dbReference type="InterPro" id="IPR025201">
    <property type="entry name" value="KdpD_TM"/>
</dbReference>
<dbReference type="Pfam" id="PF00512">
    <property type="entry name" value="HisKA"/>
    <property type="match status" value="1"/>
</dbReference>
<evidence type="ECO:0000256" key="13">
    <source>
        <dbReference type="ARBA" id="ARBA00023136"/>
    </source>
</evidence>
<dbReference type="InterPro" id="IPR036890">
    <property type="entry name" value="HATPase_C_sf"/>
</dbReference>
<reference evidence="16 17" key="1">
    <citation type="submission" date="2019-10" db="EMBL/GenBank/DDBJ databases">
        <title>A novel species.</title>
        <authorList>
            <person name="Gao J."/>
        </authorList>
    </citation>
    <scope>NUCLEOTIDE SEQUENCE [LARGE SCALE GENOMIC DNA]</scope>
    <source>
        <strain evidence="16 17">QMT-28</strain>
    </source>
</reference>
<dbReference type="PRINTS" id="PR00344">
    <property type="entry name" value="BCTRLSENSOR"/>
</dbReference>
<dbReference type="PROSITE" id="PS50109">
    <property type="entry name" value="HIS_KIN"/>
    <property type="match status" value="1"/>
</dbReference>
<protein>
    <recommendedName>
        <fullName evidence="4">histidine kinase</fullName>
        <ecNumber evidence="4">2.7.13.3</ecNumber>
    </recommendedName>
</protein>
<dbReference type="GO" id="GO:0005737">
    <property type="term" value="C:cytoplasm"/>
    <property type="evidence" value="ECO:0007669"/>
    <property type="project" value="UniProtKB-ARBA"/>
</dbReference>
<dbReference type="CDD" id="cd00075">
    <property type="entry name" value="HATPase"/>
    <property type="match status" value="1"/>
</dbReference>
<evidence type="ECO:0000256" key="2">
    <source>
        <dbReference type="ARBA" id="ARBA00004141"/>
    </source>
</evidence>
<dbReference type="InterPro" id="IPR036097">
    <property type="entry name" value="HisK_dim/P_sf"/>
</dbReference>
<comment type="subcellular location">
    <subcellularLocation>
        <location evidence="3">Cell membrane</location>
    </subcellularLocation>
    <subcellularLocation>
        <location evidence="2">Membrane</location>
        <topology evidence="2">Multi-pass membrane protein</topology>
    </subcellularLocation>
</comment>
<dbReference type="SUPFAM" id="SSF55874">
    <property type="entry name" value="ATPase domain of HSP90 chaperone/DNA topoisomerase II/histidine kinase"/>
    <property type="match status" value="1"/>
</dbReference>
<keyword evidence="13 14" id="KW-0472">Membrane</keyword>
<accession>A0A5Q0LE40</accession>
<evidence type="ECO:0000259" key="15">
    <source>
        <dbReference type="PROSITE" id="PS50109"/>
    </source>
</evidence>
<organism evidence="16 17">
    <name type="scientific">Streptomyces fagopyri</name>
    <dbReference type="NCBI Taxonomy" id="2662397"/>
    <lineage>
        <taxon>Bacteria</taxon>
        <taxon>Bacillati</taxon>
        <taxon>Actinomycetota</taxon>
        <taxon>Actinomycetes</taxon>
        <taxon>Kitasatosporales</taxon>
        <taxon>Streptomycetaceae</taxon>
        <taxon>Streptomyces</taxon>
    </lineage>
</organism>
<keyword evidence="11 14" id="KW-1133">Transmembrane helix</keyword>
<evidence type="ECO:0000313" key="17">
    <source>
        <dbReference type="Proteomes" id="UP000326179"/>
    </source>
</evidence>
<dbReference type="Gene3D" id="3.30.565.10">
    <property type="entry name" value="Histidine kinase-like ATPase, C-terminal domain"/>
    <property type="match status" value="1"/>
</dbReference>
<keyword evidence="8" id="KW-0547">Nucleotide-binding</keyword>
<evidence type="ECO:0000256" key="5">
    <source>
        <dbReference type="ARBA" id="ARBA00022553"/>
    </source>
</evidence>
<dbReference type="GO" id="GO:0005524">
    <property type="term" value="F:ATP binding"/>
    <property type="evidence" value="ECO:0007669"/>
    <property type="project" value="UniProtKB-KW"/>
</dbReference>
<dbReference type="InterPro" id="IPR038318">
    <property type="entry name" value="KdpD_sf"/>
</dbReference>
<dbReference type="Pfam" id="PF13493">
    <property type="entry name" value="DUF4118"/>
    <property type="match status" value="1"/>
</dbReference>
<dbReference type="SMART" id="SM00387">
    <property type="entry name" value="HATPase_c"/>
    <property type="match status" value="1"/>
</dbReference>
<dbReference type="Proteomes" id="UP000326179">
    <property type="component" value="Chromosome"/>
</dbReference>
<dbReference type="PANTHER" id="PTHR45569">
    <property type="entry name" value="SENSOR PROTEIN KDPD"/>
    <property type="match status" value="1"/>
</dbReference>
<dbReference type="Gene3D" id="3.40.50.620">
    <property type="entry name" value="HUPs"/>
    <property type="match status" value="1"/>
</dbReference>
<dbReference type="InterPro" id="IPR014729">
    <property type="entry name" value="Rossmann-like_a/b/a_fold"/>
</dbReference>
<dbReference type="SMART" id="SM00388">
    <property type="entry name" value="HisKA"/>
    <property type="match status" value="1"/>
</dbReference>
<dbReference type="GO" id="GO:0005886">
    <property type="term" value="C:plasma membrane"/>
    <property type="evidence" value="ECO:0007669"/>
    <property type="project" value="UniProtKB-SubCell"/>
</dbReference>
<name>A0A5Q0LE40_9ACTN</name>
<dbReference type="InterPro" id="IPR003594">
    <property type="entry name" value="HATPase_dom"/>
</dbReference>
<evidence type="ECO:0000256" key="8">
    <source>
        <dbReference type="ARBA" id="ARBA00022741"/>
    </source>
</evidence>
<dbReference type="InterPro" id="IPR003852">
    <property type="entry name" value="Sig_transdc_His_kinase_KdpD_N"/>
</dbReference>
<dbReference type="SUPFAM" id="SSF47384">
    <property type="entry name" value="Homodimeric domain of signal transducing histidine kinase"/>
    <property type="match status" value="1"/>
</dbReference>
<evidence type="ECO:0000256" key="4">
    <source>
        <dbReference type="ARBA" id="ARBA00012438"/>
    </source>
</evidence>
<proteinExistence type="predicted"/>
<keyword evidence="7 14" id="KW-0812">Transmembrane</keyword>
<dbReference type="Gene3D" id="3.40.50.300">
    <property type="entry name" value="P-loop containing nucleotide triphosphate hydrolases"/>
    <property type="match status" value="1"/>
</dbReference>
<keyword evidence="10" id="KW-0067">ATP-binding</keyword>
<dbReference type="InterPro" id="IPR003661">
    <property type="entry name" value="HisK_dim/P_dom"/>
</dbReference>
<comment type="catalytic activity">
    <reaction evidence="1">
        <text>ATP + protein L-histidine = ADP + protein N-phospho-L-histidine.</text>
        <dbReference type="EC" id="2.7.13.3"/>
    </reaction>
</comment>
<evidence type="ECO:0000256" key="10">
    <source>
        <dbReference type="ARBA" id="ARBA00022840"/>
    </source>
</evidence>
<dbReference type="CDD" id="cd00082">
    <property type="entry name" value="HisKA"/>
    <property type="match status" value="1"/>
</dbReference>
<dbReference type="AlphaFoldDB" id="A0A5Q0LE40"/>
<dbReference type="EMBL" id="CP045643">
    <property type="protein sequence ID" value="QFZ74946.1"/>
    <property type="molecule type" value="Genomic_DNA"/>
</dbReference>
<evidence type="ECO:0000256" key="9">
    <source>
        <dbReference type="ARBA" id="ARBA00022777"/>
    </source>
</evidence>
<keyword evidence="17" id="KW-1185">Reference proteome</keyword>
<keyword evidence="6" id="KW-0808">Transferase</keyword>
<dbReference type="GO" id="GO:0000155">
    <property type="term" value="F:phosphorelay sensor kinase activity"/>
    <property type="evidence" value="ECO:0007669"/>
    <property type="project" value="InterPro"/>
</dbReference>
<evidence type="ECO:0000256" key="3">
    <source>
        <dbReference type="ARBA" id="ARBA00004236"/>
    </source>
</evidence>
<dbReference type="InterPro" id="IPR006016">
    <property type="entry name" value="UspA"/>
</dbReference>
<keyword evidence="12" id="KW-0902">Two-component regulatory system</keyword>
<dbReference type="FunFam" id="3.40.50.300:FF:000483">
    <property type="entry name" value="Sensor histidine kinase KdpD"/>
    <property type="match status" value="1"/>
</dbReference>
<dbReference type="Pfam" id="PF00582">
    <property type="entry name" value="Usp"/>
    <property type="match status" value="1"/>
</dbReference>
<evidence type="ECO:0000256" key="12">
    <source>
        <dbReference type="ARBA" id="ARBA00023012"/>
    </source>
</evidence>